<reference evidence="3 4" key="1">
    <citation type="submission" date="2020-08" db="EMBL/GenBank/DDBJ databases">
        <title>Genomic Encyclopedia of Type Strains, Phase IV (KMG-IV): sequencing the most valuable type-strain genomes for metagenomic binning, comparative biology and taxonomic classification.</title>
        <authorList>
            <person name="Goeker M."/>
        </authorList>
    </citation>
    <scope>NUCLEOTIDE SEQUENCE [LARGE SCALE GENOMIC DNA]</scope>
    <source>
        <strain evidence="3 4">DSM 105074</strain>
    </source>
</reference>
<feature type="signal peptide" evidence="1">
    <location>
        <begin position="1"/>
        <end position="21"/>
    </location>
</feature>
<dbReference type="GO" id="GO:0055085">
    <property type="term" value="P:transmembrane transport"/>
    <property type="evidence" value="ECO:0007669"/>
    <property type="project" value="InterPro"/>
</dbReference>
<dbReference type="RefSeq" id="WP_184171239.1">
    <property type="nucleotide sequence ID" value="NZ_JACHGF010000001.1"/>
</dbReference>
<dbReference type="AlphaFoldDB" id="A0A840TMA3"/>
<dbReference type="Gene3D" id="3.30.1150.10">
    <property type="match status" value="1"/>
</dbReference>
<evidence type="ECO:0000259" key="2">
    <source>
        <dbReference type="Pfam" id="PF03544"/>
    </source>
</evidence>
<evidence type="ECO:0000313" key="3">
    <source>
        <dbReference type="EMBL" id="MBB5282682.1"/>
    </source>
</evidence>
<sequence length="272" mass="31391">MAARPYLLMILLLTISPFKNFGTGQVPDILIFNGDTSSISSTPLEAFPTMDSLQKRLFGGKEGCFSTACWRRYQAEWTILNNQLYLTNIFSCCFHENRIKADLKTLFGEKCENGKVKASWVTENLITPKGKFLFYSPSDYYSVYEGQTVLVFEKGALIETKNYDNSKSRQSEYSKDNKKLLEHIYTQIAWNQLPKQDRTINVFIQFSANEQGVVDSVKVIKGHDVLFDSEAISAVRTIPEWDVVYKLGQHQRRTWNLPIVFSEENRQKYKKN</sequence>
<evidence type="ECO:0000313" key="4">
    <source>
        <dbReference type="Proteomes" id="UP000557307"/>
    </source>
</evidence>
<comment type="caution">
    <text evidence="3">The sequence shown here is derived from an EMBL/GenBank/DDBJ whole genome shotgun (WGS) entry which is preliminary data.</text>
</comment>
<gene>
    <name evidence="3" type="ORF">HNQ92_000803</name>
</gene>
<name>A0A840TMA3_9BACT</name>
<dbReference type="InterPro" id="IPR037682">
    <property type="entry name" value="TonB_C"/>
</dbReference>
<keyword evidence="4" id="KW-1185">Reference proteome</keyword>
<feature type="domain" description="TonB C-terminal" evidence="2">
    <location>
        <begin position="201"/>
        <end position="261"/>
    </location>
</feature>
<feature type="chain" id="PRO_5032972708" description="TonB C-terminal domain-containing protein" evidence="1">
    <location>
        <begin position="22"/>
        <end position="272"/>
    </location>
</feature>
<keyword evidence="1" id="KW-0732">Signal</keyword>
<dbReference type="Proteomes" id="UP000557307">
    <property type="component" value="Unassembled WGS sequence"/>
</dbReference>
<organism evidence="3 4">
    <name type="scientific">Rhabdobacter roseus</name>
    <dbReference type="NCBI Taxonomy" id="1655419"/>
    <lineage>
        <taxon>Bacteria</taxon>
        <taxon>Pseudomonadati</taxon>
        <taxon>Bacteroidota</taxon>
        <taxon>Cytophagia</taxon>
        <taxon>Cytophagales</taxon>
        <taxon>Cytophagaceae</taxon>
        <taxon>Rhabdobacter</taxon>
    </lineage>
</organism>
<proteinExistence type="predicted"/>
<dbReference type="EMBL" id="JACHGF010000001">
    <property type="protein sequence ID" value="MBB5282682.1"/>
    <property type="molecule type" value="Genomic_DNA"/>
</dbReference>
<accession>A0A840TMA3</accession>
<dbReference type="Pfam" id="PF03544">
    <property type="entry name" value="TonB_C"/>
    <property type="match status" value="1"/>
</dbReference>
<protein>
    <recommendedName>
        <fullName evidence="2">TonB C-terminal domain-containing protein</fullName>
    </recommendedName>
</protein>
<evidence type="ECO:0000256" key="1">
    <source>
        <dbReference type="SAM" id="SignalP"/>
    </source>
</evidence>